<name>A0A9D6UX39_9BACT</name>
<keyword evidence="1" id="KW-1133">Transmembrane helix</keyword>
<proteinExistence type="predicted"/>
<dbReference type="InterPro" id="IPR025235">
    <property type="entry name" value="DUF4178"/>
</dbReference>
<dbReference type="EMBL" id="JACRDE010000012">
    <property type="protein sequence ID" value="MBI5247913.1"/>
    <property type="molecule type" value="Genomic_DNA"/>
</dbReference>
<evidence type="ECO:0000256" key="1">
    <source>
        <dbReference type="SAM" id="Phobius"/>
    </source>
</evidence>
<reference evidence="3" key="1">
    <citation type="submission" date="2020-07" db="EMBL/GenBank/DDBJ databases">
        <title>Huge and variable diversity of episymbiotic CPR bacteria and DPANN archaea in groundwater ecosystems.</title>
        <authorList>
            <person name="He C.Y."/>
            <person name="Keren R."/>
            <person name="Whittaker M."/>
            <person name="Farag I.F."/>
            <person name="Doudna J."/>
            <person name="Cate J.H.D."/>
            <person name="Banfield J.F."/>
        </authorList>
    </citation>
    <scope>NUCLEOTIDE SEQUENCE</scope>
    <source>
        <strain evidence="3">NC_groundwater_1664_Pr3_B-0.1um_52_9</strain>
    </source>
</reference>
<accession>A0A9D6UX39</accession>
<dbReference type="Pfam" id="PF13785">
    <property type="entry name" value="DUF4178"/>
    <property type="match status" value="2"/>
</dbReference>
<evidence type="ECO:0000259" key="2">
    <source>
        <dbReference type="Pfam" id="PF13785"/>
    </source>
</evidence>
<feature type="transmembrane region" description="Helical" evidence="1">
    <location>
        <begin position="440"/>
        <end position="460"/>
    </location>
</feature>
<feature type="domain" description="DUF4178" evidence="2">
    <location>
        <begin position="271"/>
        <end position="405"/>
    </location>
</feature>
<feature type="transmembrane region" description="Helical" evidence="1">
    <location>
        <begin position="592"/>
        <end position="609"/>
    </location>
</feature>
<gene>
    <name evidence="3" type="ORF">HY912_00330</name>
</gene>
<organism evidence="3 4">
    <name type="scientific">Desulfomonile tiedjei</name>
    <dbReference type="NCBI Taxonomy" id="2358"/>
    <lineage>
        <taxon>Bacteria</taxon>
        <taxon>Pseudomonadati</taxon>
        <taxon>Thermodesulfobacteriota</taxon>
        <taxon>Desulfomonilia</taxon>
        <taxon>Desulfomonilales</taxon>
        <taxon>Desulfomonilaceae</taxon>
        <taxon>Desulfomonile</taxon>
    </lineage>
</organism>
<keyword evidence="1" id="KW-0472">Membrane</keyword>
<sequence>MEREFRCPSCGAANLVTNPGILMKVCDYCKTAIYWDDESALRAGQKSMDLPESTRFKVGATGKVKGQSFRVLGRLSYAYENGSWNEWFVEMQDGRILWLSEDEGELFLERPLTLTGPVPEHSALKPGMEVSLGNNKTGIVEELGQARCIGGEGEIPFQVEIGEIYAYADGASPDGSFSFGLEYDSTNGPPRAFIGQIIEIKSSRSEQKAAPESRLGQIIRCPSCGKPYEGARVETTAMVVCAACGSGLELDEAKAKVVGKNIGREPKFTFQTGTPLTLEKVKYQVMGRLLYVENKYQSFEYVLHNPDAGYLWLSEEDDHFTLSRPSHVAVAIPPVHKARQKIAVGQETFRFYEQGAQTLQWVDGALPWRAVVGEKTNYTHLVKPPECIDREISGTEVETFRGRYIGHDELKAALPKDFQLPSSRGVYSCQPYVPYSWVKGLRYVGGVFLILNVLLLLYSYSADKNTIMLQEKVTSDQYSKDYLTQPFELKRDGTVLRLSGHAPLDNSWLSMDFAVVDASDSVISEFFGEAGYYHGADSEGHWSEGTSNFASYFKVRKAGRYRLLVHASGGSGINGPSRNEPIFIRVASDSTISWYFIVPILLALLALLIEPMGRFSFESRRWKAVME</sequence>
<dbReference type="AlphaFoldDB" id="A0A9D6UX39"/>
<keyword evidence="1" id="KW-0812">Transmembrane</keyword>
<comment type="caution">
    <text evidence="3">The sequence shown here is derived from an EMBL/GenBank/DDBJ whole genome shotgun (WGS) entry which is preliminary data.</text>
</comment>
<evidence type="ECO:0000313" key="3">
    <source>
        <dbReference type="EMBL" id="MBI5247913.1"/>
    </source>
</evidence>
<evidence type="ECO:0000313" key="4">
    <source>
        <dbReference type="Proteomes" id="UP000807825"/>
    </source>
</evidence>
<protein>
    <submittedName>
        <fullName evidence="3">DUF4178 domain-containing protein</fullName>
    </submittedName>
</protein>
<dbReference type="Proteomes" id="UP000807825">
    <property type="component" value="Unassembled WGS sequence"/>
</dbReference>
<feature type="domain" description="DUF4178" evidence="2">
    <location>
        <begin position="57"/>
        <end position="198"/>
    </location>
</feature>